<feature type="region of interest" description="Disordered" evidence="1">
    <location>
        <begin position="216"/>
        <end position="238"/>
    </location>
</feature>
<gene>
    <name evidence="3" type="ORF">Malapachy_3406</name>
</gene>
<dbReference type="GeneID" id="28729752"/>
<feature type="domain" description="Nitrogen regulatory protein areA GATA-like" evidence="2">
    <location>
        <begin position="47"/>
        <end position="74"/>
    </location>
</feature>
<dbReference type="Proteomes" id="UP000037751">
    <property type="component" value="Unassembled WGS sequence"/>
</dbReference>
<dbReference type="EMBL" id="LGAV01000001">
    <property type="protein sequence ID" value="KOS16165.1"/>
    <property type="molecule type" value="Genomic_DNA"/>
</dbReference>
<feature type="region of interest" description="Disordered" evidence="1">
    <location>
        <begin position="323"/>
        <end position="351"/>
    </location>
</feature>
<evidence type="ECO:0000313" key="3">
    <source>
        <dbReference type="EMBL" id="KOS16165.1"/>
    </source>
</evidence>
<accession>A0A0M9VR20</accession>
<sequence>MLSAQDPYPPVSSQKPAPDDAEIDGSAPQICVDYLSHEWKDEDVWSSWKAMTKRKYEIANGVRLENASWRTWAKQRGNLKTVSPETLNWLKESDVTWLYGPLHREASAFPPTKVSSMEDRLGIDTGKKSILKHRTLTEILQAPFQISPPNGRLGVDEEEDDIVDVPDTSATIKRRPKNITMNLGIPSSSRGVGTFKKDRHISFNNTVEQCIAVDEIPAEEYYDDTSDYDDESSDEDEHDDMAMSVASIASAHSKPGSDGAKRAIIAKLEPTQLKMGHEYSPDWDRGRPISSFIDSDDEQFGEVDSRYSVADTIPVTHDFSFDQDDGYDYDSDDDYEAHHSSTQIPHKLQDNSEDPLVVDVQNLPGLAVHDTASLRGSQGVRRASFLSAQGGPTPSNTPTIPLSGDREKRIVHMSRGRPSSRTSGALVAPAPSLPQVPLAEDYVEESEGGLIGTAVELLNTARDLLGAIMGSPRNPGQSWYE</sequence>
<comment type="caution">
    <text evidence="3">The sequence shown here is derived from an EMBL/GenBank/DDBJ whole genome shotgun (WGS) entry which is preliminary data.</text>
</comment>
<dbReference type="OrthoDB" id="5563539at2759"/>
<name>A0A0M9VR20_9BASI</name>
<evidence type="ECO:0000256" key="1">
    <source>
        <dbReference type="SAM" id="MobiDB-lite"/>
    </source>
</evidence>
<dbReference type="GO" id="GO:0005773">
    <property type="term" value="C:vacuole"/>
    <property type="evidence" value="ECO:0007669"/>
    <property type="project" value="GOC"/>
</dbReference>
<evidence type="ECO:0000313" key="4">
    <source>
        <dbReference type="Proteomes" id="UP000037751"/>
    </source>
</evidence>
<feature type="compositionally biased region" description="Acidic residues" evidence="1">
    <location>
        <begin position="323"/>
        <end position="335"/>
    </location>
</feature>
<keyword evidence="4" id="KW-1185">Reference proteome</keyword>
<reference evidence="3 4" key="1">
    <citation type="submission" date="2015-07" db="EMBL/GenBank/DDBJ databases">
        <title>Draft Genome Sequence of Malassezia furfur CBS1878 and Malassezia pachydermatis CBS1879.</title>
        <authorList>
            <person name="Triana S."/>
            <person name="Ohm R."/>
            <person name="Gonzalez A."/>
            <person name="DeCock H."/>
            <person name="Restrepo S."/>
            <person name="Celis A."/>
        </authorList>
    </citation>
    <scope>NUCLEOTIDE SEQUENCE [LARGE SCALE GENOMIC DNA]</scope>
    <source>
        <strain evidence="3 4">CBS 1879</strain>
    </source>
</reference>
<organism evidence="3 4">
    <name type="scientific">Malassezia pachydermatis</name>
    <dbReference type="NCBI Taxonomy" id="77020"/>
    <lineage>
        <taxon>Eukaryota</taxon>
        <taxon>Fungi</taxon>
        <taxon>Dikarya</taxon>
        <taxon>Basidiomycota</taxon>
        <taxon>Ustilaginomycotina</taxon>
        <taxon>Malasseziomycetes</taxon>
        <taxon>Malasseziales</taxon>
        <taxon>Malasseziaceae</taxon>
        <taxon>Malassezia</taxon>
    </lineage>
</organism>
<dbReference type="Pfam" id="PF08550">
    <property type="entry name" value="GATA_AreA"/>
    <property type="match status" value="1"/>
</dbReference>
<dbReference type="GO" id="GO:0007039">
    <property type="term" value="P:protein catabolic process in the vacuole"/>
    <property type="evidence" value="ECO:0007669"/>
    <property type="project" value="TreeGrafter"/>
</dbReference>
<dbReference type="PANTHER" id="PTHR28051">
    <property type="entry name" value="PROTEIN MTL1-RELATED"/>
    <property type="match status" value="1"/>
</dbReference>
<dbReference type="RefSeq" id="XP_017993797.1">
    <property type="nucleotide sequence ID" value="XM_018137876.1"/>
</dbReference>
<dbReference type="AlphaFoldDB" id="A0A0M9VR20"/>
<evidence type="ECO:0000259" key="2">
    <source>
        <dbReference type="Pfam" id="PF08550"/>
    </source>
</evidence>
<protein>
    <recommendedName>
        <fullName evidence="2">Nitrogen regulatory protein areA GATA-like domain-containing protein</fullName>
    </recommendedName>
</protein>
<dbReference type="InterPro" id="IPR052292">
    <property type="entry name" value="Glucose_repression_reg"/>
</dbReference>
<dbReference type="PANTHER" id="PTHR28051:SF1">
    <property type="entry name" value="PROTEIN MTL1-RELATED"/>
    <property type="match status" value="1"/>
</dbReference>
<feature type="region of interest" description="Disordered" evidence="1">
    <location>
        <begin position="1"/>
        <end position="24"/>
    </location>
</feature>
<dbReference type="STRING" id="77020.A0A0M9VR20"/>
<dbReference type="InterPro" id="IPR013860">
    <property type="entry name" value="AreA_GATA"/>
</dbReference>
<dbReference type="VEuPathDB" id="FungiDB:Malapachy_3406"/>
<proteinExistence type="predicted"/>
<dbReference type="GO" id="GO:0042149">
    <property type="term" value="P:cellular response to glucose starvation"/>
    <property type="evidence" value="ECO:0007669"/>
    <property type="project" value="TreeGrafter"/>
</dbReference>